<dbReference type="Proteomes" id="UP001189122">
    <property type="component" value="Unassembled WGS sequence"/>
</dbReference>
<evidence type="ECO:0000256" key="3">
    <source>
        <dbReference type="PROSITE-ProRule" id="PRU00708"/>
    </source>
</evidence>
<dbReference type="EMBL" id="LR743591">
    <property type="protein sequence ID" value="CAA2618562.1"/>
    <property type="molecule type" value="Genomic_DNA"/>
</dbReference>
<feature type="repeat" description="PPR" evidence="3">
    <location>
        <begin position="150"/>
        <end position="184"/>
    </location>
</feature>
<dbReference type="EMBL" id="CACRZD030000004">
    <property type="protein sequence ID" value="CAA6658282.1"/>
    <property type="molecule type" value="Genomic_DNA"/>
</dbReference>
<keyword evidence="2" id="KW-0677">Repeat</keyword>
<dbReference type="InterPro" id="IPR011990">
    <property type="entry name" value="TPR-like_helical_dom_sf"/>
</dbReference>
<dbReference type="Pfam" id="PF12854">
    <property type="entry name" value="PPR_1"/>
    <property type="match status" value="1"/>
</dbReference>
<dbReference type="NCBIfam" id="TIGR00756">
    <property type="entry name" value="PPR"/>
    <property type="match status" value="7"/>
</dbReference>
<feature type="repeat" description="PPR" evidence="3">
    <location>
        <begin position="245"/>
        <end position="279"/>
    </location>
</feature>
<organism evidence="4">
    <name type="scientific">Spirodela intermedia</name>
    <name type="common">Intermediate duckweed</name>
    <dbReference type="NCBI Taxonomy" id="51605"/>
    <lineage>
        <taxon>Eukaryota</taxon>
        <taxon>Viridiplantae</taxon>
        <taxon>Streptophyta</taxon>
        <taxon>Embryophyta</taxon>
        <taxon>Tracheophyta</taxon>
        <taxon>Spermatophyta</taxon>
        <taxon>Magnoliopsida</taxon>
        <taxon>Liliopsida</taxon>
        <taxon>Araceae</taxon>
        <taxon>Lemnoideae</taxon>
        <taxon>Spirodela</taxon>
    </lineage>
</organism>
<accession>A0A7I8IK69</accession>
<dbReference type="PROSITE" id="PS51375">
    <property type="entry name" value="PPR"/>
    <property type="match status" value="6"/>
</dbReference>
<gene>
    <name evidence="4" type="ORF">SI7747_04004729</name>
</gene>
<evidence type="ECO:0000256" key="2">
    <source>
        <dbReference type="ARBA" id="ARBA00022737"/>
    </source>
</evidence>
<evidence type="ECO:0000256" key="1">
    <source>
        <dbReference type="ARBA" id="ARBA00007626"/>
    </source>
</evidence>
<evidence type="ECO:0000313" key="4">
    <source>
        <dbReference type="EMBL" id="CAA2618562.1"/>
    </source>
</evidence>
<name>A0A7I8IK69_SPIIN</name>
<dbReference type="PANTHER" id="PTHR47938:SF24">
    <property type="entry name" value="PENTACOTRIPEPTIDE-REPEAT REGION OF PRORP DOMAIN-CONTAINING PROTEIN"/>
    <property type="match status" value="1"/>
</dbReference>
<dbReference type="PANTHER" id="PTHR47938">
    <property type="entry name" value="RESPIRATORY COMPLEX I CHAPERONE (CIA84), PUTATIVE (AFU_ORTHOLOGUE AFUA_2G06020)-RELATED"/>
    <property type="match status" value="1"/>
</dbReference>
<dbReference type="Gene3D" id="1.25.40.10">
    <property type="entry name" value="Tetratricopeptide repeat domain"/>
    <property type="match status" value="4"/>
</dbReference>
<dbReference type="AlphaFoldDB" id="A0A7I8IK69"/>
<dbReference type="SUPFAM" id="SSF81901">
    <property type="entry name" value="HCP-like"/>
    <property type="match status" value="1"/>
</dbReference>
<protein>
    <submittedName>
        <fullName evidence="4">Uncharacterized protein</fullName>
    </submittedName>
</protein>
<feature type="repeat" description="PPR" evidence="3">
    <location>
        <begin position="210"/>
        <end position="244"/>
    </location>
</feature>
<comment type="similarity">
    <text evidence="1">Belongs to the PPR family. P subfamily.</text>
</comment>
<dbReference type="InterPro" id="IPR002885">
    <property type="entry name" value="PPR_rpt"/>
</dbReference>
<dbReference type="Pfam" id="PF13041">
    <property type="entry name" value="PPR_2"/>
    <property type="match status" value="3"/>
</dbReference>
<dbReference type="Pfam" id="PF01535">
    <property type="entry name" value="PPR"/>
    <property type="match status" value="3"/>
</dbReference>
<feature type="repeat" description="PPR" evidence="3">
    <location>
        <begin position="280"/>
        <end position="314"/>
    </location>
</feature>
<feature type="repeat" description="PPR" evidence="3">
    <location>
        <begin position="350"/>
        <end position="384"/>
    </location>
</feature>
<keyword evidence="5" id="KW-1185">Reference proteome</keyword>
<sequence>MEAVLDQCDVNLSGLLVVDVLERFRHAHKPAYRFFRWAGRRPNFSHNADTFTKMLFVLGRTRQFETMVAVMKEMGEKGFLSMEAFEVSIKAFASAREMKKAMGIFQLMEKHNFEAGLDTFNCLLGALAKAKLGREAHDLFDRMRGHYRPDLKTYTMLLAGWCKLKNLSEAARIWNEMIDEGFKPDIVAHNTMPEAIKLLELMKAKGPQPNTCTYTMLIRDLCKGGKMEHAMACFREMIDAGCVQDVATYTCLLVGFGNAKQMDMVGRLLKEMQEKGCPPDGQAYNALIKLMTNRKMPHDAARIYKRMIGLGIEPTIHTYNMMLKSFFRANDYENGCAVWEEMNRKGICPDDNSYTVLIGGLISHGRPEEAHRHLEEMISKGMKAPQIDYNKFAADFSRSGNPDVLHDLAQKISFSGKIGVSNMFMDWAERMKKQAS</sequence>
<feature type="repeat" description="PPR" evidence="3">
    <location>
        <begin position="315"/>
        <end position="349"/>
    </location>
</feature>
<dbReference type="GO" id="GO:0003729">
    <property type="term" value="F:mRNA binding"/>
    <property type="evidence" value="ECO:0007669"/>
    <property type="project" value="TreeGrafter"/>
</dbReference>
<proteinExistence type="inferred from homology"/>
<reference evidence="4 5" key="1">
    <citation type="submission" date="2019-12" db="EMBL/GenBank/DDBJ databases">
        <authorList>
            <person name="Scholz U."/>
            <person name="Mascher M."/>
            <person name="Fiebig A."/>
        </authorList>
    </citation>
    <scope>NUCLEOTIDE SEQUENCE</scope>
</reference>
<evidence type="ECO:0000313" key="5">
    <source>
        <dbReference type="Proteomes" id="UP001189122"/>
    </source>
</evidence>